<dbReference type="Proteomes" id="UP001651050">
    <property type="component" value="Unassembled WGS sequence"/>
</dbReference>
<dbReference type="Pfam" id="PF13845">
    <property type="entry name" value="Septum_form"/>
    <property type="match status" value="1"/>
</dbReference>
<feature type="transmembrane region" description="Helical" evidence="2">
    <location>
        <begin position="73"/>
        <end position="95"/>
    </location>
</feature>
<feature type="compositionally biased region" description="Low complexity" evidence="1">
    <location>
        <begin position="38"/>
        <end position="67"/>
    </location>
</feature>
<evidence type="ECO:0000256" key="2">
    <source>
        <dbReference type="SAM" id="Phobius"/>
    </source>
</evidence>
<keyword evidence="5" id="KW-1185">Reference proteome</keyword>
<proteinExistence type="predicted"/>
<feature type="domain" description="Septum formation-related" evidence="3">
    <location>
        <begin position="124"/>
        <end position="216"/>
    </location>
</feature>
<dbReference type="InterPro" id="IPR026004">
    <property type="entry name" value="Septum_form"/>
</dbReference>
<accession>A0ABT0J9C6</accession>
<dbReference type="RefSeq" id="WP_416345952.1">
    <property type="nucleotide sequence ID" value="NZ_JALQCY010000009.1"/>
</dbReference>
<evidence type="ECO:0000313" key="5">
    <source>
        <dbReference type="Proteomes" id="UP001651050"/>
    </source>
</evidence>
<name>A0ABT0J9C6_9MICO</name>
<evidence type="ECO:0000256" key="1">
    <source>
        <dbReference type="SAM" id="MobiDB-lite"/>
    </source>
</evidence>
<reference evidence="4 5" key="1">
    <citation type="submission" date="2022-02" db="EMBL/GenBank/DDBJ databases">
        <title>The car tank lid bacteriome: a reservoir of bacteria with potential in bioremediation of fuel.</title>
        <authorList>
            <person name="Vidal-Verdu A."/>
            <person name="Gomez-Martinez D."/>
            <person name="Latorre-Perez A."/>
            <person name="Pereto J."/>
            <person name="Porcar M."/>
        </authorList>
    </citation>
    <scope>NUCLEOTIDE SEQUENCE [LARGE SCALE GENOMIC DNA]</scope>
    <source>
        <strain evidence="4 5">4D.3</strain>
    </source>
</reference>
<keyword evidence="2" id="KW-1133">Transmembrane helix</keyword>
<evidence type="ECO:0000259" key="3">
    <source>
        <dbReference type="Pfam" id="PF13845"/>
    </source>
</evidence>
<feature type="region of interest" description="Disordered" evidence="1">
    <location>
        <begin position="1"/>
        <end position="68"/>
    </location>
</feature>
<keyword evidence="2" id="KW-0472">Membrane</keyword>
<sequence length="227" mass="22987">MTTHPPRSDAPGDPEPVFAAPTPPGMLPAEGLADLQLPGAARTDDAAPGDGAAAPPGAGRPGRPADPTRTRRLALRWGAAAVVLAVVGGAVVLGVTAERDRAREPLPATVAGAREANAVQLVLGSCVRELPAGDVGRVTVVPCDAEHTAQVVGRTDASADAVWPGRDDLVRRVSALCGPELLGPGGRETKGVTFVVLTPSEDGWSQGDRTGLCLAVTDAAWTADLLA</sequence>
<keyword evidence="2" id="KW-0812">Transmembrane</keyword>
<gene>
    <name evidence="4" type="ORF">M1843_20325</name>
</gene>
<comment type="caution">
    <text evidence="4">The sequence shown here is derived from an EMBL/GenBank/DDBJ whole genome shotgun (WGS) entry which is preliminary data.</text>
</comment>
<protein>
    <submittedName>
        <fullName evidence="4">Septum formation family protein</fullName>
    </submittedName>
</protein>
<evidence type="ECO:0000313" key="4">
    <source>
        <dbReference type="EMBL" id="MCK9796095.1"/>
    </source>
</evidence>
<dbReference type="EMBL" id="JALQCY010000009">
    <property type="protein sequence ID" value="MCK9796095.1"/>
    <property type="molecule type" value="Genomic_DNA"/>
</dbReference>
<organism evidence="4 5">
    <name type="scientific">Isoptericola peretonis</name>
    <dbReference type="NCBI Taxonomy" id="2918523"/>
    <lineage>
        <taxon>Bacteria</taxon>
        <taxon>Bacillati</taxon>
        <taxon>Actinomycetota</taxon>
        <taxon>Actinomycetes</taxon>
        <taxon>Micrococcales</taxon>
        <taxon>Promicromonosporaceae</taxon>
        <taxon>Isoptericola</taxon>
    </lineage>
</organism>